<name>A0A4C1WB53_EUMVA</name>
<dbReference type="Proteomes" id="UP000299102">
    <property type="component" value="Unassembled WGS sequence"/>
</dbReference>
<gene>
    <name evidence="2" type="ORF">EVAR_27992_1</name>
</gene>
<protein>
    <submittedName>
        <fullName evidence="2">Uncharacterized protein</fullName>
    </submittedName>
</protein>
<accession>A0A4C1WB53</accession>
<dbReference type="EMBL" id="BGZK01000527">
    <property type="protein sequence ID" value="GBP48606.1"/>
    <property type="molecule type" value="Genomic_DNA"/>
</dbReference>
<comment type="caution">
    <text evidence="2">The sequence shown here is derived from an EMBL/GenBank/DDBJ whole genome shotgun (WGS) entry which is preliminary data.</text>
</comment>
<evidence type="ECO:0000256" key="1">
    <source>
        <dbReference type="SAM" id="MobiDB-lite"/>
    </source>
</evidence>
<keyword evidence="3" id="KW-1185">Reference proteome</keyword>
<evidence type="ECO:0000313" key="3">
    <source>
        <dbReference type="Proteomes" id="UP000299102"/>
    </source>
</evidence>
<feature type="compositionally biased region" description="Basic and acidic residues" evidence="1">
    <location>
        <begin position="32"/>
        <end position="43"/>
    </location>
</feature>
<reference evidence="2 3" key="1">
    <citation type="journal article" date="2019" name="Commun. Biol.">
        <title>The bagworm genome reveals a unique fibroin gene that provides high tensile strength.</title>
        <authorList>
            <person name="Kono N."/>
            <person name="Nakamura H."/>
            <person name="Ohtoshi R."/>
            <person name="Tomita M."/>
            <person name="Numata K."/>
            <person name="Arakawa K."/>
        </authorList>
    </citation>
    <scope>NUCLEOTIDE SEQUENCE [LARGE SCALE GENOMIC DNA]</scope>
</reference>
<feature type="region of interest" description="Disordered" evidence="1">
    <location>
        <begin position="26"/>
        <end position="45"/>
    </location>
</feature>
<dbReference type="AlphaFoldDB" id="A0A4C1WB53"/>
<evidence type="ECO:0000313" key="2">
    <source>
        <dbReference type="EMBL" id="GBP48606.1"/>
    </source>
</evidence>
<organism evidence="2 3">
    <name type="scientific">Eumeta variegata</name>
    <name type="common">Bagworm moth</name>
    <name type="synonym">Eumeta japonica</name>
    <dbReference type="NCBI Taxonomy" id="151549"/>
    <lineage>
        <taxon>Eukaryota</taxon>
        <taxon>Metazoa</taxon>
        <taxon>Ecdysozoa</taxon>
        <taxon>Arthropoda</taxon>
        <taxon>Hexapoda</taxon>
        <taxon>Insecta</taxon>
        <taxon>Pterygota</taxon>
        <taxon>Neoptera</taxon>
        <taxon>Endopterygota</taxon>
        <taxon>Lepidoptera</taxon>
        <taxon>Glossata</taxon>
        <taxon>Ditrysia</taxon>
        <taxon>Tineoidea</taxon>
        <taxon>Psychidae</taxon>
        <taxon>Oiketicinae</taxon>
        <taxon>Eumeta</taxon>
    </lineage>
</organism>
<sequence length="203" mass="21951">MATYEYSPGVGEAFAANGVERTCGSPGTLAADKARQSRADTPPERLSAIDCGNSLVPRKMPAPSAPLPITRAVLSLVASGCAFNALSFARGSARMKWILSFYVLTNRTVDHDPDLGPAFNSDPDFALDLNSDLDVDPDSAFDMFTRAKPRTKDIDRCRPARPRMFTLKRVQRAVCAQVTADICIPVSFALPANVTMKSCKRPP</sequence>
<proteinExistence type="predicted"/>